<keyword evidence="2" id="KW-1185">Reference proteome</keyword>
<dbReference type="PANTHER" id="PTHR10000:SF8">
    <property type="entry name" value="HAD SUPERFAMILY HYDROLASE-LIKE, TYPE 3"/>
    <property type="match status" value="1"/>
</dbReference>
<dbReference type="InterPro" id="IPR023214">
    <property type="entry name" value="HAD_sf"/>
</dbReference>
<evidence type="ECO:0000313" key="1">
    <source>
        <dbReference type="EMBL" id="MBN7772030.1"/>
    </source>
</evidence>
<dbReference type="Pfam" id="PF08282">
    <property type="entry name" value="Hydrolase_3"/>
    <property type="match status" value="1"/>
</dbReference>
<dbReference type="PROSITE" id="PS01229">
    <property type="entry name" value="COF_2"/>
    <property type="match status" value="1"/>
</dbReference>
<dbReference type="Gene3D" id="3.30.1240.10">
    <property type="match status" value="1"/>
</dbReference>
<dbReference type="NCBIfam" id="TIGR01484">
    <property type="entry name" value="HAD-SF-IIB"/>
    <property type="match status" value="1"/>
</dbReference>
<dbReference type="AlphaFoldDB" id="A0A939IFW7"/>
<comment type="caution">
    <text evidence="1">The sequence shown here is derived from an EMBL/GenBank/DDBJ whole genome shotgun (WGS) entry which is preliminary data.</text>
</comment>
<dbReference type="NCBIfam" id="TIGR00099">
    <property type="entry name" value="Cof-subfamily"/>
    <property type="match status" value="1"/>
</dbReference>
<dbReference type="GO" id="GO:0016791">
    <property type="term" value="F:phosphatase activity"/>
    <property type="evidence" value="ECO:0007669"/>
    <property type="project" value="TreeGrafter"/>
</dbReference>
<organism evidence="1 2">
    <name type="scientific">Clostridium aminobutyricum</name>
    <dbReference type="NCBI Taxonomy" id="33953"/>
    <lineage>
        <taxon>Bacteria</taxon>
        <taxon>Bacillati</taxon>
        <taxon>Bacillota</taxon>
        <taxon>Clostridia</taxon>
        <taxon>Eubacteriales</taxon>
        <taxon>Clostridiaceae</taxon>
        <taxon>Clostridium</taxon>
    </lineage>
</organism>
<name>A0A939IFW7_CLOAM</name>
<dbReference type="RefSeq" id="WP_206580808.1">
    <property type="nucleotide sequence ID" value="NZ_JAFJZZ010000001.1"/>
</dbReference>
<dbReference type="InterPro" id="IPR000150">
    <property type="entry name" value="Cof"/>
</dbReference>
<dbReference type="EMBL" id="JAFJZZ010000001">
    <property type="protein sequence ID" value="MBN7772030.1"/>
    <property type="molecule type" value="Genomic_DNA"/>
</dbReference>
<dbReference type="PANTHER" id="PTHR10000">
    <property type="entry name" value="PHOSPHOSERINE PHOSPHATASE"/>
    <property type="match status" value="1"/>
</dbReference>
<dbReference type="Proteomes" id="UP000664545">
    <property type="component" value="Unassembled WGS sequence"/>
</dbReference>
<dbReference type="InterPro" id="IPR036412">
    <property type="entry name" value="HAD-like_sf"/>
</dbReference>
<dbReference type="Gene3D" id="3.40.50.1000">
    <property type="entry name" value="HAD superfamily/HAD-like"/>
    <property type="match status" value="1"/>
</dbReference>
<dbReference type="CDD" id="cd07516">
    <property type="entry name" value="HAD_Pase"/>
    <property type="match status" value="1"/>
</dbReference>
<evidence type="ECO:0000313" key="2">
    <source>
        <dbReference type="Proteomes" id="UP000664545"/>
    </source>
</evidence>
<dbReference type="GO" id="GO:0000287">
    <property type="term" value="F:magnesium ion binding"/>
    <property type="evidence" value="ECO:0007669"/>
    <property type="project" value="TreeGrafter"/>
</dbReference>
<dbReference type="SUPFAM" id="SSF56784">
    <property type="entry name" value="HAD-like"/>
    <property type="match status" value="1"/>
</dbReference>
<accession>A0A939IFW7</accession>
<gene>
    <name evidence="1" type="ORF">JYB65_01455</name>
</gene>
<dbReference type="GO" id="GO:0005829">
    <property type="term" value="C:cytosol"/>
    <property type="evidence" value="ECO:0007669"/>
    <property type="project" value="TreeGrafter"/>
</dbReference>
<sequence>MAIKLIALDLDGTTLNSLGKLSDVNRQALNAATANGVHVVIATGRVRSALPEDILNVSGIEYAITSNGAAITDLRKEKVVYQNCIASEAITGVYELLSQYPFMVEIFLNGKAFVEKHIYDNIDKLGFTPKHTNYIKQTRLPYENVLTYMVQNRSIIENININFANQEDRIMMRERLKQLHKVTITTSFDHNLEIGGETTSKADALRNLCTTLGVNEREIMACGDSPNDEVMMSVAGLPVAMGNAKPSVKEISKYITGTNDENGVAQAIHKFVLG</sequence>
<protein>
    <submittedName>
        <fullName evidence="1">HAD family phosphatase</fullName>
    </submittedName>
</protein>
<dbReference type="SFLD" id="SFLDS00003">
    <property type="entry name" value="Haloacid_Dehalogenase"/>
    <property type="match status" value="1"/>
</dbReference>
<reference evidence="1" key="1">
    <citation type="submission" date="2021-02" db="EMBL/GenBank/DDBJ databases">
        <title>Abyssanaerobacter marinus gen.nov., sp., nov, anaerobic bacterium isolated from the Onnuri vent field of Indian Ocean and suggestion of Mogibacteriaceae fam. nov., and proposal of reclassification of ambiguous this family's genus member.</title>
        <authorList>
            <person name="Kim Y.J."/>
            <person name="Yang J.-A."/>
        </authorList>
    </citation>
    <scope>NUCLEOTIDE SEQUENCE</scope>
    <source>
        <strain evidence="1">DSM 2634</strain>
    </source>
</reference>
<dbReference type="SFLD" id="SFLDG01140">
    <property type="entry name" value="C2.B:_Phosphomannomutase_and_P"/>
    <property type="match status" value="1"/>
</dbReference>
<dbReference type="InterPro" id="IPR006379">
    <property type="entry name" value="HAD-SF_hydro_IIB"/>
</dbReference>
<proteinExistence type="predicted"/>